<dbReference type="EMBL" id="JADXDR010000033">
    <property type="protein sequence ID" value="KAI7844145.1"/>
    <property type="molecule type" value="Genomic_DNA"/>
</dbReference>
<evidence type="ECO:0000313" key="2">
    <source>
        <dbReference type="Proteomes" id="UP001205105"/>
    </source>
</evidence>
<name>A0AAD5H868_9CHLO</name>
<keyword evidence="2" id="KW-1185">Reference proteome</keyword>
<evidence type="ECO:0000313" key="1">
    <source>
        <dbReference type="EMBL" id="KAI7844145.1"/>
    </source>
</evidence>
<accession>A0AAD5H868</accession>
<gene>
    <name evidence="1" type="ORF">COHA_002280</name>
</gene>
<protein>
    <submittedName>
        <fullName evidence="1">Uncharacterized protein</fullName>
    </submittedName>
</protein>
<comment type="caution">
    <text evidence="1">The sequence shown here is derived from an EMBL/GenBank/DDBJ whole genome shotgun (WGS) entry which is preliminary data.</text>
</comment>
<sequence>MQRAKSLVQSLRVGVSAFLQHEAAPASRWLSTAATEAASSAPEGVSILPRHQALKRALKPQNSGRNAFRRNWAKQLLLKWRAQERSANLAAARQRKHEQRLAAFKQRGEWAAEAAAK</sequence>
<reference evidence="1" key="1">
    <citation type="submission" date="2020-11" db="EMBL/GenBank/DDBJ databases">
        <title>Chlorella ohadii genome sequencing and assembly.</title>
        <authorList>
            <person name="Murik O."/>
            <person name="Treves H."/>
            <person name="Kedem I."/>
            <person name="Shotland Y."/>
            <person name="Kaplan A."/>
        </authorList>
    </citation>
    <scope>NUCLEOTIDE SEQUENCE</scope>
    <source>
        <strain evidence="1">1</strain>
    </source>
</reference>
<dbReference type="AlphaFoldDB" id="A0AAD5H868"/>
<organism evidence="1 2">
    <name type="scientific">Chlorella ohadii</name>
    <dbReference type="NCBI Taxonomy" id="2649997"/>
    <lineage>
        <taxon>Eukaryota</taxon>
        <taxon>Viridiplantae</taxon>
        <taxon>Chlorophyta</taxon>
        <taxon>core chlorophytes</taxon>
        <taxon>Trebouxiophyceae</taxon>
        <taxon>Chlorellales</taxon>
        <taxon>Chlorellaceae</taxon>
        <taxon>Chlorella clade</taxon>
        <taxon>Chlorella</taxon>
    </lineage>
</organism>
<proteinExistence type="predicted"/>
<dbReference type="Proteomes" id="UP001205105">
    <property type="component" value="Unassembled WGS sequence"/>
</dbReference>